<keyword evidence="6 11" id="KW-0732">Signal</keyword>
<keyword evidence="3" id="KW-0121">Carboxypeptidase</keyword>
<organism evidence="13 14">
    <name type="scientific">Leptosia nina</name>
    <dbReference type="NCBI Taxonomy" id="320188"/>
    <lineage>
        <taxon>Eukaryota</taxon>
        <taxon>Metazoa</taxon>
        <taxon>Ecdysozoa</taxon>
        <taxon>Arthropoda</taxon>
        <taxon>Hexapoda</taxon>
        <taxon>Insecta</taxon>
        <taxon>Pterygota</taxon>
        <taxon>Neoptera</taxon>
        <taxon>Endopterygota</taxon>
        <taxon>Lepidoptera</taxon>
        <taxon>Glossata</taxon>
        <taxon>Ditrysia</taxon>
        <taxon>Papilionoidea</taxon>
        <taxon>Pieridae</taxon>
        <taxon>Pierinae</taxon>
        <taxon>Leptosia</taxon>
    </lineage>
</organism>
<dbReference type="PANTHER" id="PTHR11705:SF140">
    <property type="entry name" value="FI02848P-RELATED"/>
    <property type="match status" value="1"/>
</dbReference>
<comment type="similarity">
    <text evidence="2 10">Belongs to the peptidase M14 family.</text>
</comment>
<dbReference type="EMBL" id="CAVLEF010000082">
    <property type="protein sequence ID" value="CAK1550461.1"/>
    <property type="molecule type" value="Genomic_DNA"/>
</dbReference>
<dbReference type="PRINTS" id="PR00765">
    <property type="entry name" value="CRBOXYPTASEA"/>
</dbReference>
<comment type="caution">
    <text evidence="13">The sequence shown here is derived from an EMBL/GenBank/DDBJ whole genome shotgun (WGS) entry which is preliminary data.</text>
</comment>
<evidence type="ECO:0000256" key="2">
    <source>
        <dbReference type="ARBA" id="ARBA00005988"/>
    </source>
</evidence>
<evidence type="ECO:0000256" key="10">
    <source>
        <dbReference type="PROSITE-ProRule" id="PRU01379"/>
    </source>
</evidence>
<dbReference type="FunFam" id="3.40.630.10:FF:000084">
    <property type="entry name" value="Carboxypeptidase B2"/>
    <property type="match status" value="1"/>
</dbReference>
<dbReference type="Pfam" id="PF00246">
    <property type="entry name" value="Peptidase_M14"/>
    <property type="match status" value="1"/>
</dbReference>
<keyword evidence="14" id="KW-1185">Reference proteome</keyword>
<proteinExistence type="inferred from homology"/>
<gene>
    <name evidence="13" type="ORF">LNINA_LOCUS9687</name>
</gene>
<dbReference type="Gene3D" id="3.40.630.10">
    <property type="entry name" value="Zn peptidases"/>
    <property type="match status" value="1"/>
</dbReference>
<evidence type="ECO:0000256" key="4">
    <source>
        <dbReference type="ARBA" id="ARBA00022670"/>
    </source>
</evidence>
<keyword evidence="9" id="KW-0482">Metalloprotease</keyword>
<name>A0AAV1JQU0_9NEOP</name>
<dbReference type="Proteomes" id="UP001497472">
    <property type="component" value="Unassembled WGS sequence"/>
</dbReference>
<evidence type="ECO:0000256" key="3">
    <source>
        <dbReference type="ARBA" id="ARBA00022645"/>
    </source>
</evidence>
<feature type="active site" description="Proton donor/acceptor" evidence="10">
    <location>
        <position position="383"/>
    </location>
</feature>
<evidence type="ECO:0000256" key="8">
    <source>
        <dbReference type="ARBA" id="ARBA00022833"/>
    </source>
</evidence>
<evidence type="ECO:0000256" key="5">
    <source>
        <dbReference type="ARBA" id="ARBA00022723"/>
    </source>
</evidence>
<dbReference type="InterPro" id="IPR057246">
    <property type="entry name" value="CARBOXYPEPT_ZN_1"/>
</dbReference>
<evidence type="ECO:0000256" key="6">
    <source>
        <dbReference type="ARBA" id="ARBA00022729"/>
    </source>
</evidence>
<evidence type="ECO:0000256" key="9">
    <source>
        <dbReference type="ARBA" id="ARBA00023049"/>
    </source>
</evidence>
<comment type="cofactor">
    <cofactor evidence="1">
        <name>Zn(2+)</name>
        <dbReference type="ChEBI" id="CHEBI:29105"/>
    </cofactor>
</comment>
<evidence type="ECO:0000313" key="13">
    <source>
        <dbReference type="EMBL" id="CAK1550461.1"/>
    </source>
</evidence>
<evidence type="ECO:0000256" key="7">
    <source>
        <dbReference type="ARBA" id="ARBA00022801"/>
    </source>
</evidence>
<keyword evidence="7" id="KW-0378">Hydrolase</keyword>
<dbReference type="GO" id="GO:0004181">
    <property type="term" value="F:metallocarboxypeptidase activity"/>
    <property type="evidence" value="ECO:0007669"/>
    <property type="project" value="InterPro"/>
</dbReference>
<dbReference type="PROSITE" id="PS00132">
    <property type="entry name" value="CARBOXYPEPT_ZN_1"/>
    <property type="match status" value="1"/>
</dbReference>
<dbReference type="PROSITE" id="PS52035">
    <property type="entry name" value="PEPTIDASE_M14"/>
    <property type="match status" value="1"/>
</dbReference>
<dbReference type="PANTHER" id="PTHR11705">
    <property type="entry name" value="PROTEASE FAMILY M14 CARBOXYPEPTIDASE A,B"/>
    <property type="match status" value="1"/>
</dbReference>
<feature type="chain" id="PRO_5043314857" description="Peptidase M14 domain-containing protein" evidence="11">
    <location>
        <begin position="17"/>
        <end position="421"/>
    </location>
</feature>
<dbReference type="GO" id="GO:0005615">
    <property type="term" value="C:extracellular space"/>
    <property type="evidence" value="ECO:0007669"/>
    <property type="project" value="TreeGrafter"/>
</dbReference>
<dbReference type="SMART" id="SM00631">
    <property type="entry name" value="Zn_pept"/>
    <property type="match status" value="1"/>
</dbReference>
<accession>A0AAV1JQU0</accession>
<evidence type="ECO:0000313" key="14">
    <source>
        <dbReference type="Proteomes" id="UP001497472"/>
    </source>
</evidence>
<dbReference type="GO" id="GO:0006508">
    <property type="term" value="P:proteolysis"/>
    <property type="evidence" value="ECO:0007669"/>
    <property type="project" value="UniProtKB-KW"/>
</dbReference>
<reference evidence="13 14" key="1">
    <citation type="submission" date="2023-11" db="EMBL/GenBank/DDBJ databases">
        <authorList>
            <person name="Okamura Y."/>
        </authorList>
    </citation>
    <scope>NUCLEOTIDE SEQUENCE [LARGE SCALE GENOMIC DNA]</scope>
</reference>
<keyword evidence="4" id="KW-0645">Protease</keyword>
<evidence type="ECO:0000256" key="11">
    <source>
        <dbReference type="SAM" id="SignalP"/>
    </source>
</evidence>
<protein>
    <recommendedName>
        <fullName evidence="12">Peptidase M14 domain-containing protein</fullName>
    </recommendedName>
</protein>
<dbReference type="SUPFAM" id="SSF53187">
    <property type="entry name" value="Zn-dependent exopeptidases"/>
    <property type="match status" value="1"/>
</dbReference>
<dbReference type="InterPro" id="IPR000834">
    <property type="entry name" value="Peptidase_M14"/>
</dbReference>
<dbReference type="GO" id="GO:0008270">
    <property type="term" value="F:zinc ion binding"/>
    <property type="evidence" value="ECO:0007669"/>
    <property type="project" value="InterPro"/>
</dbReference>
<evidence type="ECO:0000256" key="1">
    <source>
        <dbReference type="ARBA" id="ARBA00001947"/>
    </source>
</evidence>
<evidence type="ECO:0000259" key="12">
    <source>
        <dbReference type="PROSITE" id="PS52035"/>
    </source>
</evidence>
<keyword evidence="8" id="KW-0862">Zinc</keyword>
<keyword evidence="5" id="KW-0479">Metal-binding</keyword>
<feature type="signal peptide" evidence="11">
    <location>
        <begin position="1"/>
        <end position="16"/>
    </location>
</feature>
<feature type="domain" description="Peptidase M14" evidence="12">
    <location>
        <begin position="117"/>
        <end position="416"/>
    </location>
</feature>
<sequence>MERAICILLLVGAVFCRHEKYEGHQLYLVSGNAHEFESLESRIDFLSKSVPNPGILEILLRLAPHEKNYWLHYFNERDMKYQLIAENLADVIRDEELKLSAQKAKATSSNNSMSWDRYYNYREINDYLDSLGAKYPEVLTVINAGLSFEGRQIKYVRISTSRFEELSKPVIVIEAAAHAREWVTAPVALYLIHKLVVNVTDRDLVENFDWVIIPMVNPDGYDYSMKEDRMWRNTRSTNHPGGARCPGVDANRNFDFEFGSLGSGSDDPCKFIAYEGPSPFSEPETKVVRDAVYQHLNKIKLYISAHSFGNLVLYSWGNNGTLPSNGLMMHTAGVRMAQAMDELKLPQARSYIVGNAAKVIYRTTGTSMDWSRAIGIPLTYALELPGYMYAFMLPPEYLDHVVVETYAGLAAGARYARSIYN</sequence>
<dbReference type="AlphaFoldDB" id="A0AAV1JQU0"/>